<keyword evidence="1" id="KW-0472">Membrane</keyword>
<dbReference type="AlphaFoldDB" id="A0A512MD97"/>
<feature type="transmembrane region" description="Helical" evidence="1">
    <location>
        <begin position="7"/>
        <end position="25"/>
    </location>
</feature>
<evidence type="ECO:0000256" key="1">
    <source>
        <dbReference type="SAM" id="Phobius"/>
    </source>
</evidence>
<sequence length="144" mass="16707">MKALLRHLVIPLTVFVIAGMGVIWTAQTYPLPFGVLVLSVIIWGLIQGLITRRRNERRGWRVGSSGRDEIFYEEKVEGEWKRITIYAEMLVGKVHRIIDLSSIQFPEWARSREDKIIARIKSEYAPPRYEYDEGDKNEEANTGM</sequence>
<dbReference type="Proteomes" id="UP000321577">
    <property type="component" value="Unassembled WGS sequence"/>
</dbReference>
<evidence type="ECO:0000313" key="2">
    <source>
        <dbReference type="EMBL" id="GEP44706.1"/>
    </source>
</evidence>
<keyword evidence="3" id="KW-1185">Reference proteome</keyword>
<evidence type="ECO:0000313" key="3">
    <source>
        <dbReference type="Proteomes" id="UP000321577"/>
    </source>
</evidence>
<protein>
    <submittedName>
        <fullName evidence="2">Uncharacterized protein</fullName>
    </submittedName>
</protein>
<keyword evidence="1" id="KW-1133">Transmembrane helix</keyword>
<reference evidence="2 3" key="1">
    <citation type="submission" date="2019-07" db="EMBL/GenBank/DDBJ databases">
        <title>Whole genome shotgun sequence of Brevifollis gellanilyticus NBRC 108608.</title>
        <authorList>
            <person name="Hosoyama A."/>
            <person name="Uohara A."/>
            <person name="Ohji S."/>
            <person name="Ichikawa N."/>
        </authorList>
    </citation>
    <scope>NUCLEOTIDE SEQUENCE [LARGE SCALE GENOMIC DNA]</scope>
    <source>
        <strain evidence="2 3">NBRC 108608</strain>
    </source>
</reference>
<keyword evidence="1" id="KW-0812">Transmembrane</keyword>
<accession>A0A512MD97</accession>
<gene>
    <name evidence="2" type="ORF">BGE01nite_39970</name>
</gene>
<organism evidence="2 3">
    <name type="scientific">Brevifollis gellanilyticus</name>
    <dbReference type="NCBI Taxonomy" id="748831"/>
    <lineage>
        <taxon>Bacteria</taxon>
        <taxon>Pseudomonadati</taxon>
        <taxon>Verrucomicrobiota</taxon>
        <taxon>Verrucomicrobiia</taxon>
        <taxon>Verrucomicrobiales</taxon>
        <taxon>Verrucomicrobiaceae</taxon>
    </lineage>
</organism>
<dbReference type="EMBL" id="BKAG01000034">
    <property type="protein sequence ID" value="GEP44706.1"/>
    <property type="molecule type" value="Genomic_DNA"/>
</dbReference>
<dbReference type="RefSeq" id="WP_146852917.1">
    <property type="nucleotide sequence ID" value="NZ_BKAG01000034.1"/>
</dbReference>
<name>A0A512MD97_9BACT</name>
<comment type="caution">
    <text evidence="2">The sequence shown here is derived from an EMBL/GenBank/DDBJ whole genome shotgun (WGS) entry which is preliminary data.</text>
</comment>
<feature type="transmembrane region" description="Helical" evidence="1">
    <location>
        <begin position="31"/>
        <end position="51"/>
    </location>
</feature>
<proteinExistence type="predicted"/>
<dbReference type="OrthoDB" id="1449101at2"/>